<organism evidence="1 2">
    <name type="scientific">Dermacentor silvarum</name>
    <name type="common">Tick</name>
    <dbReference type="NCBI Taxonomy" id="543639"/>
    <lineage>
        <taxon>Eukaryota</taxon>
        <taxon>Metazoa</taxon>
        <taxon>Ecdysozoa</taxon>
        <taxon>Arthropoda</taxon>
        <taxon>Chelicerata</taxon>
        <taxon>Arachnida</taxon>
        <taxon>Acari</taxon>
        <taxon>Parasitiformes</taxon>
        <taxon>Ixodida</taxon>
        <taxon>Ixodoidea</taxon>
        <taxon>Ixodidae</taxon>
        <taxon>Rhipicephalinae</taxon>
        <taxon>Dermacentor</taxon>
    </lineage>
</organism>
<accession>A0ACB8E2D5</accession>
<proteinExistence type="predicted"/>
<reference evidence="1" key="1">
    <citation type="submission" date="2020-05" db="EMBL/GenBank/DDBJ databases">
        <title>Large-scale comparative analyses of tick genomes elucidate their genetic diversity and vector capacities.</title>
        <authorList>
            <person name="Jia N."/>
            <person name="Wang J."/>
            <person name="Shi W."/>
            <person name="Du L."/>
            <person name="Sun Y."/>
            <person name="Zhan W."/>
            <person name="Jiang J."/>
            <person name="Wang Q."/>
            <person name="Zhang B."/>
            <person name="Ji P."/>
            <person name="Sakyi L.B."/>
            <person name="Cui X."/>
            <person name="Yuan T."/>
            <person name="Jiang B."/>
            <person name="Yang W."/>
            <person name="Lam T.T.-Y."/>
            <person name="Chang Q."/>
            <person name="Ding S."/>
            <person name="Wang X."/>
            <person name="Zhu J."/>
            <person name="Ruan X."/>
            <person name="Zhao L."/>
            <person name="Wei J."/>
            <person name="Que T."/>
            <person name="Du C."/>
            <person name="Cheng J."/>
            <person name="Dai P."/>
            <person name="Han X."/>
            <person name="Huang E."/>
            <person name="Gao Y."/>
            <person name="Liu J."/>
            <person name="Shao H."/>
            <person name="Ye R."/>
            <person name="Li L."/>
            <person name="Wei W."/>
            <person name="Wang X."/>
            <person name="Wang C."/>
            <person name="Yang T."/>
            <person name="Huo Q."/>
            <person name="Li W."/>
            <person name="Guo W."/>
            <person name="Chen H."/>
            <person name="Zhou L."/>
            <person name="Ni X."/>
            <person name="Tian J."/>
            <person name="Zhou Y."/>
            <person name="Sheng Y."/>
            <person name="Liu T."/>
            <person name="Pan Y."/>
            <person name="Xia L."/>
            <person name="Li J."/>
            <person name="Zhao F."/>
            <person name="Cao W."/>
        </authorList>
    </citation>
    <scope>NUCLEOTIDE SEQUENCE</scope>
    <source>
        <strain evidence="1">Dsil-2018</strain>
    </source>
</reference>
<protein>
    <submittedName>
        <fullName evidence="1">Uncharacterized protein</fullName>
    </submittedName>
</protein>
<dbReference type="Proteomes" id="UP000821865">
    <property type="component" value="Chromosome 1"/>
</dbReference>
<keyword evidence="2" id="KW-1185">Reference proteome</keyword>
<comment type="caution">
    <text evidence="1">The sequence shown here is derived from an EMBL/GenBank/DDBJ whole genome shotgun (WGS) entry which is preliminary data.</text>
</comment>
<evidence type="ECO:0000313" key="1">
    <source>
        <dbReference type="EMBL" id="KAH7980778.1"/>
    </source>
</evidence>
<evidence type="ECO:0000313" key="2">
    <source>
        <dbReference type="Proteomes" id="UP000821865"/>
    </source>
</evidence>
<gene>
    <name evidence="1" type="ORF">HPB49_019169</name>
</gene>
<dbReference type="EMBL" id="CM023470">
    <property type="protein sequence ID" value="KAH7980778.1"/>
    <property type="molecule type" value="Genomic_DNA"/>
</dbReference>
<sequence>MYAIVEFTAAEEVEVVPCTWMNGETCLWPKVPSDRATRMVRRGTAPDASFQPYAAVVKGVFPSSQETQILPLETEAANEDVRPNGGSQSQQSQGGRQSSGTILSCAEFQRRVMTSLNILRHNQAEIIQLLSVALQRASSAQEEAMKTPEQVLRCPLESVQAVLEFNETLNEAKSEALVLDLIAYGTRTLNMTIKAMMAYLISDRAASQFSMDGRKGKVRFRDLKLCKVLFLAARRTRHHKDCTVDDVVCQVKEWLRRAKERCAATEKKD</sequence>
<name>A0ACB8E2D5_DERSI</name>